<evidence type="ECO:0000256" key="1">
    <source>
        <dbReference type="ARBA" id="ARBA00000012"/>
    </source>
</evidence>
<feature type="domain" description="Pterin-binding" evidence="9">
    <location>
        <begin position="19"/>
        <end position="300"/>
    </location>
</feature>
<evidence type="ECO:0000256" key="7">
    <source>
        <dbReference type="ARBA" id="ARBA00022842"/>
    </source>
</evidence>
<name>A0A368K7E1_9HYPH</name>
<comment type="caution">
    <text evidence="10">The sequence shown here is derived from an EMBL/GenBank/DDBJ whole genome shotgun (WGS) entry which is preliminary data.</text>
</comment>
<dbReference type="InterPro" id="IPR011005">
    <property type="entry name" value="Dihydropteroate_synth-like_sf"/>
</dbReference>
<evidence type="ECO:0000259" key="9">
    <source>
        <dbReference type="PROSITE" id="PS50972"/>
    </source>
</evidence>
<keyword evidence="7" id="KW-0460">Magnesium</keyword>
<dbReference type="EC" id="2.5.1.15" evidence="4"/>
<dbReference type="RefSeq" id="WP_114438363.1">
    <property type="nucleotide sequence ID" value="NZ_QOZG01000001.1"/>
</dbReference>
<dbReference type="Proteomes" id="UP000253420">
    <property type="component" value="Unassembled WGS sequence"/>
</dbReference>
<evidence type="ECO:0000256" key="3">
    <source>
        <dbReference type="ARBA" id="ARBA00004763"/>
    </source>
</evidence>
<dbReference type="InterPro" id="IPR006390">
    <property type="entry name" value="DHP_synth_dom"/>
</dbReference>
<dbReference type="PROSITE" id="PS00792">
    <property type="entry name" value="DHPS_1"/>
    <property type="match status" value="1"/>
</dbReference>
<dbReference type="PROSITE" id="PS50972">
    <property type="entry name" value="PTERIN_BINDING"/>
    <property type="match status" value="1"/>
</dbReference>
<dbReference type="GO" id="GO:0046872">
    <property type="term" value="F:metal ion binding"/>
    <property type="evidence" value="ECO:0007669"/>
    <property type="project" value="UniProtKB-KW"/>
</dbReference>
<evidence type="ECO:0000256" key="5">
    <source>
        <dbReference type="ARBA" id="ARBA00022679"/>
    </source>
</evidence>
<evidence type="ECO:0000313" key="11">
    <source>
        <dbReference type="Proteomes" id="UP000253420"/>
    </source>
</evidence>
<dbReference type="PANTHER" id="PTHR20941:SF1">
    <property type="entry name" value="FOLIC ACID SYNTHESIS PROTEIN FOL1"/>
    <property type="match status" value="1"/>
</dbReference>
<dbReference type="PROSITE" id="PS00793">
    <property type="entry name" value="DHPS_2"/>
    <property type="match status" value="1"/>
</dbReference>
<evidence type="ECO:0000256" key="8">
    <source>
        <dbReference type="ARBA" id="ARBA00022909"/>
    </source>
</evidence>
<dbReference type="AlphaFoldDB" id="A0A368K7E1"/>
<evidence type="ECO:0000256" key="2">
    <source>
        <dbReference type="ARBA" id="ARBA00001946"/>
    </source>
</evidence>
<reference evidence="10 11" key="1">
    <citation type="submission" date="2018-07" db="EMBL/GenBank/DDBJ databases">
        <title>The draft genome of Phyllobacterium salinisoli.</title>
        <authorList>
            <person name="Liu L."/>
            <person name="Li L."/>
            <person name="Zhang X."/>
            <person name="Liang L."/>
        </authorList>
    </citation>
    <scope>NUCLEOTIDE SEQUENCE [LARGE SCALE GENOMIC DNA]</scope>
    <source>
        <strain evidence="10 11">LLAN61</strain>
    </source>
</reference>
<dbReference type="GO" id="GO:0005829">
    <property type="term" value="C:cytosol"/>
    <property type="evidence" value="ECO:0007669"/>
    <property type="project" value="TreeGrafter"/>
</dbReference>
<dbReference type="InterPro" id="IPR045031">
    <property type="entry name" value="DHP_synth-like"/>
</dbReference>
<evidence type="ECO:0000313" key="10">
    <source>
        <dbReference type="EMBL" id="RCS25269.1"/>
    </source>
</evidence>
<dbReference type="GO" id="GO:0004156">
    <property type="term" value="F:dihydropteroate synthase activity"/>
    <property type="evidence" value="ECO:0007669"/>
    <property type="project" value="UniProtKB-EC"/>
</dbReference>
<dbReference type="CDD" id="cd00739">
    <property type="entry name" value="DHPS"/>
    <property type="match status" value="1"/>
</dbReference>
<dbReference type="EMBL" id="QOZG01000001">
    <property type="protein sequence ID" value="RCS25269.1"/>
    <property type="molecule type" value="Genomic_DNA"/>
</dbReference>
<evidence type="ECO:0000256" key="6">
    <source>
        <dbReference type="ARBA" id="ARBA00022723"/>
    </source>
</evidence>
<keyword evidence="5" id="KW-0808">Transferase</keyword>
<dbReference type="OrthoDB" id="9811744at2"/>
<comment type="cofactor">
    <cofactor evidence="2">
        <name>Mg(2+)</name>
        <dbReference type="ChEBI" id="CHEBI:18420"/>
    </cofactor>
</comment>
<keyword evidence="6" id="KW-0479">Metal-binding</keyword>
<protein>
    <recommendedName>
        <fullName evidence="4">dihydropteroate synthase</fullName>
        <ecNumber evidence="4">2.5.1.15</ecNumber>
    </recommendedName>
</protein>
<dbReference type="Pfam" id="PF00809">
    <property type="entry name" value="Pterin_bind"/>
    <property type="match status" value="2"/>
</dbReference>
<dbReference type="InterPro" id="IPR000489">
    <property type="entry name" value="Pterin-binding_dom"/>
</dbReference>
<keyword evidence="8" id="KW-0289">Folate biosynthesis</keyword>
<keyword evidence="11" id="KW-1185">Reference proteome</keyword>
<dbReference type="SUPFAM" id="SSF51717">
    <property type="entry name" value="Dihydropteroate synthetase-like"/>
    <property type="match status" value="2"/>
</dbReference>
<dbReference type="PANTHER" id="PTHR20941">
    <property type="entry name" value="FOLATE SYNTHESIS PROTEINS"/>
    <property type="match status" value="1"/>
</dbReference>
<sequence length="312" mass="32756">MRREWRLAHGRSLILGEKAILMGILNVTPDSFSDGGLHDDLPRALAAAHAMREQGAAIIDVGGESTRPDAVPVDAATEQARILPVIGALAKSTDCIISVDTYREQTARLAVAAGAHIVNDVWGLQREPGIANGEPGIANGEPGIANGEPGIANGEPGIANEPGIADLAAETGAGLVIMHTGRERERDPDVIADQFAFLDRSLGIARAARVEESRIVLDPGFGFAKDSHENVMLMARFAELQRFGFPLLVGTSRKRLIGAMTGRDAADRDAGTAATSAILRLAGADIFRVHNVAMNRDALAVADAILESGAAE</sequence>
<comment type="catalytic activity">
    <reaction evidence="1">
        <text>(7,8-dihydropterin-6-yl)methyl diphosphate + 4-aminobenzoate = 7,8-dihydropteroate + diphosphate</text>
        <dbReference type="Rhea" id="RHEA:19949"/>
        <dbReference type="ChEBI" id="CHEBI:17836"/>
        <dbReference type="ChEBI" id="CHEBI:17839"/>
        <dbReference type="ChEBI" id="CHEBI:33019"/>
        <dbReference type="ChEBI" id="CHEBI:72950"/>
        <dbReference type="EC" id="2.5.1.15"/>
    </reaction>
</comment>
<proteinExistence type="predicted"/>
<dbReference type="Gene3D" id="3.20.20.20">
    <property type="entry name" value="Dihydropteroate synthase-like"/>
    <property type="match status" value="1"/>
</dbReference>
<dbReference type="GO" id="GO:0046656">
    <property type="term" value="P:folic acid biosynthetic process"/>
    <property type="evidence" value="ECO:0007669"/>
    <property type="project" value="UniProtKB-KW"/>
</dbReference>
<accession>A0A368K7E1</accession>
<comment type="pathway">
    <text evidence="3">Cofactor biosynthesis; tetrahydrofolate biosynthesis; 7,8-dihydrofolate from 2-amino-4-hydroxy-6-hydroxymethyl-7,8-dihydropteridine diphosphate and 4-aminobenzoate: step 1/2.</text>
</comment>
<organism evidence="10 11">
    <name type="scientific">Phyllobacterium salinisoli</name>
    <dbReference type="NCBI Taxonomy" id="1899321"/>
    <lineage>
        <taxon>Bacteria</taxon>
        <taxon>Pseudomonadati</taxon>
        <taxon>Pseudomonadota</taxon>
        <taxon>Alphaproteobacteria</taxon>
        <taxon>Hyphomicrobiales</taxon>
        <taxon>Phyllobacteriaceae</taxon>
        <taxon>Phyllobacterium</taxon>
    </lineage>
</organism>
<dbReference type="GO" id="GO:0046654">
    <property type="term" value="P:tetrahydrofolate biosynthetic process"/>
    <property type="evidence" value="ECO:0007669"/>
    <property type="project" value="TreeGrafter"/>
</dbReference>
<evidence type="ECO:0000256" key="4">
    <source>
        <dbReference type="ARBA" id="ARBA00012458"/>
    </source>
</evidence>
<gene>
    <name evidence="10" type="ORF">DUT91_00110</name>
</gene>